<gene>
    <name evidence="2" type="ORF">S03H2_56924</name>
</gene>
<organism evidence="2">
    <name type="scientific">marine sediment metagenome</name>
    <dbReference type="NCBI Taxonomy" id="412755"/>
    <lineage>
        <taxon>unclassified sequences</taxon>
        <taxon>metagenomes</taxon>
        <taxon>ecological metagenomes</taxon>
    </lineage>
</organism>
<name>X1J4P2_9ZZZZ</name>
<dbReference type="EMBL" id="BARU01036457">
    <property type="protein sequence ID" value="GAH89691.1"/>
    <property type="molecule type" value="Genomic_DNA"/>
</dbReference>
<proteinExistence type="predicted"/>
<dbReference type="GO" id="GO:0016787">
    <property type="term" value="F:hydrolase activity"/>
    <property type="evidence" value="ECO:0007669"/>
    <property type="project" value="InterPro"/>
</dbReference>
<feature type="non-terminal residue" evidence="2">
    <location>
        <position position="138"/>
    </location>
</feature>
<evidence type="ECO:0000259" key="1">
    <source>
        <dbReference type="Pfam" id="PF04851"/>
    </source>
</evidence>
<dbReference type="AlphaFoldDB" id="X1J4P2"/>
<dbReference type="GO" id="GO:0005524">
    <property type="term" value="F:ATP binding"/>
    <property type="evidence" value="ECO:0007669"/>
    <property type="project" value="InterPro"/>
</dbReference>
<accession>X1J4P2</accession>
<sequence>MAKRKNSTAFSQMYLGKALEGEVQAWVDQGYNGLTQTTLELFNYWFNRDQDTPEQFYPCQRRAIETVIYCCEILKAENLQELFEKVAPEALYQHLPLKNEVESIRFPKYAVKMATGSGKTWVLAAVLVWQYFNKLNEE</sequence>
<comment type="caution">
    <text evidence="2">The sequence shown here is derived from an EMBL/GenBank/DDBJ whole genome shotgun (WGS) entry which is preliminary data.</text>
</comment>
<dbReference type="Pfam" id="PF04851">
    <property type="entry name" value="ResIII"/>
    <property type="match status" value="1"/>
</dbReference>
<feature type="domain" description="Helicase/UvrB N-terminal" evidence="1">
    <location>
        <begin position="58"/>
        <end position="136"/>
    </location>
</feature>
<dbReference type="GO" id="GO:0003677">
    <property type="term" value="F:DNA binding"/>
    <property type="evidence" value="ECO:0007669"/>
    <property type="project" value="InterPro"/>
</dbReference>
<evidence type="ECO:0000313" key="2">
    <source>
        <dbReference type="EMBL" id="GAH89691.1"/>
    </source>
</evidence>
<protein>
    <recommendedName>
        <fullName evidence="1">Helicase/UvrB N-terminal domain-containing protein</fullName>
    </recommendedName>
</protein>
<reference evidence="2" key="1">
    <citation type="journal article" date="2014" name="Front. Microbiol.">
        <title>High frequency of phylogenetically diverse reductive dehalogenase-homologous genes in deep subseafloor sedimentary metagenomes.</title>
        <authorList>
            <person name="Kawai M."/>
            <person name="Futagami T."/>
            <person name="Toyoda A."/>
            <person name="Takaki Y."/>
            <person name="Nishi S."/>
            <person name="Hori S."/>
            <person name="Arai W."/>
            <person name="Tsubouchi T."/>
            <person name="Morono Y."/>
            <person name="Uchiyama I."/>
            <person name="Ito T."/>
            <person name="Fujiyama A."/>
            <person name="Inagaki F."/>
            <person name="Takami H."/>
        </authorList>
    </citation>
    <scope>NUCLEOTIDE SEQUENCE</scope>
    <source>
        <strain evidence="2">Expedition CK06-06</strain>
    </source>
</reference>
<dbReference type="InterPro" id="IPR006935">
    <property type="entry name" value="Helicase/UvrB_N"/>
</dbReference>